<feature type="compositionally biased region" description="Polar residues" evidence="1">
    <location>
        <begin position="106"/>
        <end position="120"/>
    </location>
</feature>
<evidence type="ECO:0000313" key="2">
    <source>
        <dbReference type="EMBL" id="KAJ3832173.1"/>
    </source>
</evidence>
<comment type="caution">
    <text evidence="2">The sequence shown here is derived from an EMBL/GenBank/DDBJ whole genome shotgun (WGS) entry which is preliminary data.</text>
</comment>
<feature type="compositionally biased region" description="Polar residues" evidence="1">
    <location>
        <begin position="52"/>
        <end position="74"/>
    </location>
</feature>
<proteinExistence type="predicted"/>
<feature type="region of interest" description="Disordered" evidence="1">
    <location>
        <begin position="101"/>
        <end position="120"/>
    </location>
</feature>
<accession>A0AA38NWZ3</accession>
<name>A0AA38NWZ3_9AGAR</name>
<reference evidence="2" key="1">
    <citation type="submission" date="2022-08" db="EMBL/GenBank/DDBJ databases">
        <authorList>
            <consortium name="DOE Joint Genome Institute"/>
            <person name="Min B."/>
            <person name="Riley R."/>
            <person name="Sierra-Patev S."/>
            <person name="Naranjo-Ortiz M."/>
            <person name="Looney B."/>
            <person name="Konkel Z."/>
            <person name="Slot J.C."/>
            <person name="Sakamoto Y."/>
            <person name="Steenwyk J.L."/>
            <person name="Rokas A."/>
            <person name="Carro J."/>
            <person name="Camarero S."/>
            <person name="Ferreira P."/>
            <person name="Molpeceres G."/>
            <person name="Ruiz-Duenas F.J."/>
            <person name="Serrano A."/>
            <person name="Henrissat B."/>
            <person name="Drula E."/>
            <person name="Hughes K.W."/>
            <person name="Mata J.L."/>
            <person name="Ishikawa N.K."/>
            <person name="Vargas-Isla R."/>
            <person name="Ushijima S."/>
            <person name="Smith C.A."/>
            <person name="Ahrendt S."/>
            <person name="Andreopoulos W."/>
            <person name="He G."/>
            <person name="Labutti K."/>
            <person name="Lipzen A."/>
            <person name="Ng V."/>
            <person name="Sandor L."/>
            <person name="Barry K."/>
            <person name="Martinez A.T."/>
            <person name="Xiao Y."/>
            <person name="Gibbons J.G."/>
            <person name="Terashima K."/>
            <person name="Hibbett D.S."/>
            <person name="Grigoriev I.V."/>
        </authorList>
    </citation>
    <scope>NUCLEOTIDE SEQUENCE</scope>
    <source>
        <strain evidence="2">TFB9207</strain>
    </source>
</reference>
<gene>
    <name evidence="2" type="ORF">F5878DRAFT_666811</name>
</gene>
<protein>
    <submittedName>
        <fullName evidence="2">Uncharacterized protein</fullName>
    </submittedName>
</protein>
<feature type="region of interest" description="Disordered" evidence="1">
    <location>
        <begin position="1"/>
        <end position="76"/>
    </location>
</feature>
<keyword evidence="3" id="KW-1185">Reference proteome</keyword>
<evidence type="ECO:0000313" key="3">
    <source>
        <dbReference type="Proteomes" id="UP001163846"/>
    </source>
</evidence>
<dbReference type="Proteomes" id="UP001163846">
    <property type="component" value="Unassembled WGS sequence"/>
</dbReference>
<dbReference type="AlphaFoldDB" id="A0AA38NWZ3"/>
<organism evidence="2 3">
    <name type="scientific">Lentinula raphanica</name>
    <dbReference type="NCBI Taxonomy" id="153919"/>
    <lineage>
        <taxon>Eukaryota</taxon>
        <taxon>Fungi</taxon>
        <taxon>Dikarya</taxon>
        <taxon>Basidiomycota</taxon>
        <taxon>Agaricomycotina</taxon>
        <taxon>Agaricomycetes</taxon>
        <taxon>Agaricomycetidae</taxon>
        <taxon>Agaricales</taxon>
        <taxon>Marasmiineae</taxon>
        <taxon>Omphalotaceae</taxon>
        <taxon>Lentinula</taxon>
    </lineage>
</organism>
<evidence type="ECO:0000256" key="1">
    <source>
        <dbReference type="SAM" id="MobiDB-lite"/>
    </source>
</evidence>
<dbReference type="EMBL" id="MU807052">
    <property type="protein sequence ID" value="KAJ3832173.1"/>
    <property type="molecule type" value="Genomic_DNA"/>
</dbReference>
<sequence length="120" mass="13283">MNKKVFSHQTNSPEKVMQKRDNVRPRVPSTTRRNALGWTKRSAKASSELKENNSFGQSMGLTSNERENLASSTDQRLELLGDVPPYTSLLDTDTWTPPSAFLRSTGLPSNPCLSSPNDSS</sequence>